<dbReference type="InterPro" id="IPR011993">
    <property type="entry name" value="PH-like_dom_sf"/>
</dbReference>
<feature type="compositionally biased region" description="Low complexity" evidence="3">
    <location>
        <begin position="2505"/>
        <end position="2519"/>
    </location>
</feature>
<dbReference type="Gene3D" id="2.40.180.10">
    <property type="entry name" value="Catalase core domain"/>
    <property type="match status" value="5"/>
</dbReference>
<evidence type="ECO:0000313" key="7">
    <source>
        <dbReference type="Proteomes" id="UP000256970"/>
    </source>
</evidence>
<feature type="region of interest" description="Disordered" evidence="3">
    <location>
        <begin position="76"/>
        <end position="98"/>
    </location>
</feature>
<feature type="domain" description="PLAT" evidence="5">
    <location>
        <begin position="763"/>
        <end position="878"/>
    </location>
</feature>
<dbReference type="PROSITE" id="PS50095">
    <property type="entry name" value="PLAT"/>
    <property type="match status" value="15"/>
</dbReference>
<feature type="compositionally biased region" description="Low complexity" evidence="3">
    <location>
        <begin position="652"/>
        <end position="668"/>
    </location>
</feature>
<evidence type="ECO:0000313" key="6">
    <source>
        <dbReference type="EMBL" id="SZX68568.1"/>
    </source>
</evidence>
<feature type="domain" description="PLAT" evidence="5">
    <location>
        <begin position="1012"/>
        <end position="1149"/>
    </location>
</feature>
<feature type="compositionally biased region" description="Polar residues" evidence="3">
    <location>
        <begin position="1677"/>
        <end position="1688"/>
    </location>
</feature>
<evidence type="ECO:0008006" key="8">
    <source>
        <dbReference type="Google" id="ProtNLM"/>
    </source>
</evidence>
<feature type="domain" description="PLAT" evidence="5">
    <location>
        <begin position="553"/>
        <end position="676"/>
    </location>
</feature>
<feature type="domain" description="PLAT" evidence="5">
    <location>
        <begin position="889"/>
        <end position="1007"/>
    </location>
</feature>
<feature type="compositionally biased region" description="Polar residues" evidence="3">
    <location>
        <begin position="669"/>
        <end position="686"/>
    </location>
</feature>
<feature type="domain" description="PH" evidence="4">
    <location>
        <begin position="108"/>
        <end position="311"/>
    </location>
</feature>
<feature type="coiled-coil region" evidence="2">
    <location>
        <begin position="333"/>
        <end position="360"/>
    </location>
</feature>
<evidence type="ECO:0000259" key="4">
    <source>
        <dbReference type="PROSITE" id="PS50003"/>
    </source>
</evidence>
<dbReference type="CDD" id="cd01756">
    <property type="entry name" value="PLAT_repeat"/>
    <property type="match status" value="1"/>
</dbReference>
<dbReference type="InterPro" id="IPR001849">
    <property type="entry name" value="PH_domain"/>
</dbReference>
<gene>
    <name evidence="6" type="ORF">BQ4739_LOCUS8910</name>
</gene>
<feature type="domain" description="PLAT" evidence="5">
    <location>
        <begin position="1361"/>
        <end position="1476"/>
    </location>
</feature>
<evidence type="ECO:0000256" key="1">
    <source>
        <dbReference type="PROSITE-ProRule" id="PRU00152"/>
    </source>
</evidence>
<keyword evidence="7" id="KW-1185">Reference proteome</keyword>
<feature type="domain" description="PLAT" evidence="5">
    <location>
        <begin position="2555"/>
        <end position="2671"/>
    </location>
</feature>
<dbReference type="Gene3D" id="2.60.60.20">
    <property type="entry name" value="PLAT/LH2 domain"/>
    <property type="match status" value="10"/>
</dbReference>
<dbReference type="CDD" id="cd00821">
    <property type="entry name" value="PH"/>
    <property type="match status" value="1"/>
</dbReference>
<feature type="domain" description="PLAT" evidence="5">
    <location>
        <begin position="2238"/>
        <end position="2353"/>
    </location>
</feature>
<organism evidence="6 7">
    <name type="scientific">Tetradesmus obliquus</name>
    <name type="common">Green alga</name>
    <name type="synonym">Acutodesmus obliquus</name>
    <dbReference type="NCBI Taxonomy" id="3088"/>
    <lineage>
        <taxon>Eukaryota</taxon>
        <taxon>Viridiplantae</taxon>
        <taxon>Chlorophyta</taxon>
        <taxon>core chlorophytes</taxon>
        <taxon>Chlorophyceae</taxon>
        <taxon>CS clade</taxon>
        <taxon>Sphaeropleales</taxon>
        <taxon>Scenedesmaceae</taxon>
        <taxon>Tetradesmus</taxon>
    </lineage>
</organism>
<dbReference type="PANTHER" id="PTHR45901">
    <property type="entry name" value="PROTEIN CBG12474"/>
    <property type="match status" value="1"/>
</dbReference>
<protein>
    <recommendedName>
        <fullName evidence="8">PH domain-containing protein</fullName>
    </recommendedName>
</protein>
<proteinExistence type="predicted"/>
<feature type="region of interest" description="Disordered" evidence="3">
    <location>
        <begin position="628"/>
        <end position="686"/>
    </location>
</feature>
<dbReference type="Pfam" id="PF01477">
    <property type="entry name" value="PLAT"/>
    <property type="match status" value="13"/>
</dbReference>
<feature type="region of interest" description="Disordered" evidence="3">
    <location>
        <begin position="1995"/>
        <end position="2014"/>
    </location>
</feature>
<dbReference type="InterPro" id="IPR052970">
    <property type="entry name" value="Inner_ear_hair_cell_LOXHD"/>
</dbReference>
<dbReference type="Gene3D" id="2.30.29.30">
    <property type="entry name" value="Pleckstrin-homology domain (PH domain)/Phosphotyrosine-binding domain (PTB)"/>
    <property type="match status" value="1"/>
</dbReference>
<feature type="domain" description="PLAT" evidence="5">
    <location>
        <begin position="2373"/>
        <end position="2498"/>
    </location>
</feature>
<dbReference type="InterPro" id="IPR001024">
    <property type="entry name" value="PLAT/LH2_dom"/>
</dbReference>
<dbReference type="EMBL" id="FNXT01000866">
    <property type="protein sequence ID" value="SZX68568.1"/>
    <property type="molecule type" value="Genomic_DNA"/>
</dbReference>
<reference evidence="6 7" key="1">
    <citation type="submission" date="2016-10" db="EMBL/GenBank/DDBJ databases">
        <authorList>
            <person name="Cai Z."/>
        </authorList>
    </citation>
    <scope>NUCLEOTIDE SEQUENCE [LARGE SCALE GENOMIC DNA]</scope>
</reference>
<feature type="region of interest" description="Disordered" evidence="3">
    <location>
        <begin position="1662"/>
        <end position="1691"/>
    </location>
</feature>
<feature type="region of interest" description="Disordered" evidence="3">
    <location>
        <begin position="1042"/>
        <end position="1061"/>
    </location>
</feature>
<feature type="compositionally biased region" description="Low complexity" evidence="3">
    <location>
        <begin position="2004"/>
        <end position="2013"/>
    </location>
</feature>
<dbReference type="Proteomes" id="UP000256970">
    <property type="component" value="Unassembled WGS sequence"/>
</dbReference>
<feature type="domain" description="PLAT" evidence="5">
    <location>
        <begin position="1496"/>
        <end position="1615"/>
    </location>
</feature>
<feature type="region of interest" description="Disordered" evidence="3">
    <location>
        <begin position="2498"/>
        <end position="2526"/>
    </location>
</feature>
<dbReference type="STRING" id="3088.A0A383VSR2"/>
<accession>A0A383VSR2</accession>
<evidence type="ECO:0000256" key="2">
    <source>
        <dbReference type="SAM" id="Coils"/>
    </source>
</evidence>
<dbReference type="PROSITE" id="PS50003">
    <property type="entry name" value="PH_DOMAIN"/>
    <property type="match status" value="1"/>
</dbReference>
<feature type="domain" description="PLAT" evidence="5">
    <location>
        <begin position="2100"/>
        <end position="2216"/>
    </location>
</feature>
<dbReference type="SMART" id="SM00233">
    <property type="entry name" value="PH"/>
    <property type="match status" value="1"/>
</dbReference>
<comment type="caution">
    <text evidence="1">Lacks conserved residue(s) required for the propagation of feature annotation.</text>
</comment>
<dbReference type="InterPro" id="IPR036392">
    <property type="entry name" value="PLAT/LH2_dom_sf"/>
</dbReference>
<feature type="domain" description="PLAT" evidence="5">
    <location>
        <begin position="1836"/>
        <end position="1954"/>
    </location>
</feature>
<feature type="domain" description="PLAT" evidence="5">
    <location>
        <begin position="383"/>
        <end position="546"/>
    </location>
</feature>
<feature type="domain" description="PLAT" evidence="5">
    <location>
        <begin position="1631"/>
        <end position="1797"/>
    </location>
</feature>
<dbReference type="PANTHER" id="PTHR45901:SF3">
    <property type="entry name" value="LIPOXYGENASE HOMOLOGY DOMAIN-CONTAINING PROTEIN 1"/>
    <property type="match status" value="1"/>
</dbReference>
<feature type="domain" description="PLAT" evidence="5">
    <location>
        <begin position="1160"/>
        <end position="1275"/>
    </location>
</feature>
<evidence type="ECO:0000256" key="3">
    <source>
        <dbReference type="SAM" id="MobiDB-lite"/>
    </source>
</evidence>
<sequence>MQGNYSYSAPSSPAAAVGHAAAWDSSSGLQRTTSPGPAAASTTTWAAGSVGSDAMLQRSNSPLMFTSYPEAARSESPLSLAGTSSRHFQQQHQQAHALNEEPSTFQSGVKHAGWLWKRFGHGHKTKWKRLWFYLEDDRLCYCQADTAGSSSGSSSNRPSSSPAFTSFGMSMRNAAAAGLSSTSGSSAALAAGHVKYIPLDRIPVRPLPHRQHALDPMHRSHPDIGVAIIDARCAVKQHREQQQQQQQQQQQPQQQQLGACYVAAGVLTGQPASSPTRTVFSLVAGSHTHYLAAETLREAQQWVTAVRECWLHCFSHTARSTGAVAGSSGAVVSQRLLAENAQLRESIQELNQKVAETDSEYWRKWVEEKAKNQVLESKLVNAATYEVLVKTGSMKGAATDARVYIELYGPDFCASPTAAAAAGMTAGLHMQQTQQQQYGTSAAGISAGLAGVMDCCGGGGEVRLFDVDSHAKPFQKGATDSFTVLCHNVGLPARLKVWHDNTGCHPDWFLAEVKVRKKGSKDWVCFPCNRWLSTQLDDGRICRELMAGASRPLVTYLVAHTSDLRGAGTDAAVYVQLHGLLGDGLRQQLVGGPNDFGRGGVNEFQVEDSDLGELTAITIGHDSSGNSSGWHLSHVEVTPLPPNPNSTQNPASTSNFSCSGSNSNSCGSPKSTLQSPLRLSMTRSSQQNSLGLLASSSMAQRTGMSGSPGLGTAGVQPTVAVAGVNAKAGVTYLFPCDAWLDERLGDGRTERRLQAATALGSKVWYTLHISTSDVRGAGTDADVHVVLVGSDGSSERIQLPSKPEHFERGSRDTFRLQVAPLGRLEKLLVGHNGLGDSPSWHLSLVEVVEEATGRVAYFAADRWLGAASGDGLSEVTLTASPVDPRRALVEYQLCFLTSQLRGSGTDSTVHFELHGDRGSSGPTKVAAGREAFERGGSDSFSYSLPWLGQLQRLAVWHDNSGAAAGRGPWHLEAVEVSSSRDQQVVTFPCGRWLSVESQLKVELQPGHAAGLTRYRFDVITSNVRGAGTDGALSIELLGSNPAASGSTTQSSTTSGSTPVSAGPWCLDRPGAYARGRTDSFVVRGLEVVQPSALKVELQGASLNPDWHLSHVVCTVLEGEEGTEGQKWYFNAERWFDAAHGFSASLPCSSRPPGRPDEGQLPYVIKVFTSDVKGAGTDANISVNIMGLKGHSGWQQLRARQESFERGQEDCFTLKLPDLGPLTHLALKSDGAGEGPAWHLDKVCIIPPPAAAASSSSGDHGLRLGAGAATAAASRQVSRNASFIAATCSTPRGSNTSSHLQLLPAESAALGPAAAAAPAAGAGGFGHNRQPVWFVARRWLDATHGLEVLLEAQGSDPAKSLVAYGVEVYTSDLKNAGTDARVMLQLLGDKSSSSPLELQDAAAPADCFLRGSGDAFSLQLPRLGALAKARLWLEGPGSPWHLQLLVVTGPDGDVTYFPCNAWLRMAAAGSSESAVLGTAAQPMELLGSREDPRQQLREYKVVTRTSDLRGAATYAAVHIELIGDGGSSSGLQPLIASGPQAFERGSADEFRLLLEQGLGELQQLRVLLDGSGAQHPAWHLLQVEVTDVAAGRTWYFEADCWLDAAAAAGQGSAGRAERLLSASSSNPLADRKTYQVTVYTGKREGAGTDGAVYATLHGSQGLPITSAPAGSSSTGTANQAQRQQLQSEKAASPSSAASAAAAAVAAGWRSSGRHELRGGRAGGLGEGSTVSVTLPSMRSLGQLRQLTLELETVTGECCSWHCQHLEVLCVNTGECWLFPCNAWLSSSSSSSSSSSHIAAAAGAAAGAAGPQLLLYPAPSLDSMWRQLQLEQQQQQQEELTVAVYTANVPGAGTDAAVSVTLYGAAGTAGPFKLSAPGRSCYEQGSCDVFSIKAGSKLGQLLRLKVAVDGSGRAKSGWLLDTISVTAKSSGATSWFYAGRWLGAAAGLEAELEGSDSDIRAQLVTYKVTVHTGDVRNAGTDAHVYIDLQGSACRSGPQALSKPIPSSSSSSSSSSNCFERGQADSFEVACRELGELSELAVWHDGSGVGSGWNLAYVEVQHTRSSQVWYFPCNQWLDSSQGDGATRRTLKATRSFDPASLQCKYRVAVTTANVRGAGTDANVYVVIHGSQGDTGQKALAKQGHNCFERGRRDEFVVSGADVGAMSHVVLGHDGSGLGPAWHAAELEVQHMGSGQLLKFTVNRWLDAKRPGGSLHCELWPDASGQQQAAETQAAGSSQGAVEWELVVITGKVLGAGTDADVFITLKGSSSNFGPYTLPAGPEAFETGCRDKIKLSTPDLGDLQEVVIGHNNLGLGPAWFLQGLELQNLSSGAKYVFKVSSWLDVQSGCSRTLKAVQQQQGQGLLGKQGAGGGLSSCSYQLEIQTSDVEGAGTDAAVFVQLAGAQGESEAMQLQAAGSSSTGINARALFQRGSLDVFILRGLPDVGALTHLLIGHDGSGTHPAWHLAWVRVVNLATGDRALFTANTWLDATLPGSNTWMQLPATPDTSAAAGGAAEQQQQQPGQLGGRGSLFGAREDAAAAGAMKLTKAWLHTSKLGQPGYTVVFTTSNIMGAGTAARVFFELIGEHGSSGVVYASSQPGQFSRGHTDSFLYPRLPYLGQLHQLRVGCDGSGMFAPWHLRLVEVVHVHSGQRWLFDCHEWIDKKCMWQRVLPAVAATVV</sequence>
<dbReference type="SUPFAM" id="SSF50729">
    <property type="entry name" value="PH domain-like"/>
    <property type="match status" value="1"/>
</dbReference>
<feature type="domain" description="PLAT" evidence="5">
    <location>
        <begin position="1962"/>
        <end position="2088"/>
    </location>
</feature>
<dbReference type="SMART" id="SM00308">
    <property type="entry name" value="LH2"/>
    <property type="match status" value="8"/>
</dbReference>
<keyword evidence="2" id="KW-0175">Coiled coil</keyword>
<name>A0A383VSR2_TETOB</name>
<dbReference type="SUPFAM" id="SSF49723">
    <property type="entry name" value="Lipase/lipooxygenase domain (PLAT/LH2 domain)"/>
    <property type="match status" value="16"/>
</dbReference>
<evidence type="ECO:0000259" key="5">
    <source>
        <dbReference type="PROSITE" id="PS50095"/>
    </source>
</evidence>
<feature type="compositionally biased region" description="Low complexity" evidence="3">
    <location>
        <begin position="1664"/>
        <end position="1676"/>
    </location>
</feature>